<sequence>MKVEMGKHFRNFLRIINNQEKKIIDKNVLDELRNWGKEKARGNIKMLEEYIKYKSVLNDYSNILHENKKENEKESEKENEQIEKVANYVGLTTNYSKNK</sequence>
<protein>
    <submittedName>
        <fullName evidence="1">Uncharacterized protein</fullName>
    </submittedName>
</protein>
<dbReference type="Proteomes" id="UP000018538">
    <property type="component" value="Unassembled WGS sequence"/>
</dbReference>
<proteinExistence type="predicted"/>
<gene>
    <name evidence="1" type="ORF">YYC_01788</name>
</gene>
<reference evidence="1 2" key="1">
    <citation type="submission" date="2013-11" db="EMBL/GenBank/DDBJ databases">
        <title>The Genome Sequence of Plasmodium yoelii 17X.</title>
        <authorList>
            <consortium name="The Broad Institute Genomics Platform"/>
            <consortium name="The Broad Institute Genome Sequencing Center for Infectious Disease"/>
            <person name="Neafsey D."/>
            <person name="Adams J."/>
            <person name="Walker B."/>
            <person name="Young S.K."/>
            <person name="Zeng Q."/>
            <person name="Gargeya S."/>
            <person name="Fitzgerald M."/>
            <person name="Haas B."/>
            <person name="Abouelleil A."/>
            <person name="Alvarado L."/>
            <person name="Chapman S.B."/>
            <person name="Gainer-Dewar J."/>
            <person name="Goldberg J."/>
            <person name="Griggs A."/>
            <person name="Gujja S."/>
            <person name="Hansen M."/>
            <person name="Howarth C."/>
            <person name="Imamovic A."/>
            <person name="Ireland A."/>
            <person name="Larimer J."/>
            <person name="McCowan C."/>
            <person name="Murphy C."/>
            <person name="Pearson M."/>
            <person name="Poon T.W."/>
            <person name="Priest M."/>
            <person name="Roberts A."/>
            <person name="Saif S."/>
            <person name="Shea T."/>
            <person name="Sykes S."/>
            <person name="Wortman J."/>
            <person name="Nusbaum C."/>
            <person name="Birren B."/>
        </authorList>
    </citation>
    <scope>NUCLEOTIDE SEQUENCE [LARGE SCALE GENOMIC DNA]</scope>
    <source>
        <strain evidence="1 2">17X</strain>
    </source>
</reference>
<dbReference type="AlphaFoldDB" id="V7PR03"/>
<organism evidence="1 2">
    <name type="scientific">Plasmodium yoelii 17X</name>
    <dbReference type="NCBI Taxonomy" id="1323249"/>
    <lineage>
        <taxon>Eukaryota</taxon>
        <taxon>Sar</taxon>
        <taxon>Alveolata</taxon>
        <taxon>Apicomplexa</taxon>
        <taxon>Aconoidasida</taxon>
        <taxon>Haemosporida</taxon>
        <taxon>Plasmodiidae</taxon>
        <taxon>Plasmodium</taxon>
        <taxon>Plasmodium (Vinckeia)</taxon>
    </lineage>
</organism>
<keyword evidence="2" id="KW-1185">Reference proteome</keyword>
<dbReference type="OrthoDB" id="375586at2759"/>
<dbReference type="EMBL" id="KI635736">
    <property type="protein sequence ID" value="ETB62046.1"/>
    <property type="molecule type" value="Genomic_DNA"/>
</dbReference>
<accession>V7PR03</accession>
<evidence type="ECO:0000313" key="1">
    <source>
        <dbReference type="EMBL" id="ETB62046.1"/>
    </source>
</evidence>
<name>V7PR03_PLAYE</name>
<evidence type="ECO:0000313" key="2">
    <source>
        <dbReference type="Proteomes" id="UP000018538"/>
    </source>
</evidence>